<dbReference type="RefSeq" id="WP_123326649.1">
    <property type="nucleotide sequence ID" value="NZ_JBHRSX010000005.1"/>
</dbReference>
<proteinExistence type="predicted"/>
<evidence type="ECO:0008006" key="3">
    <source>
        <dbReference type="Google" id="ProtNLM"/>
    </source>
</evidence>
<gene>
    <name evidence="1" type="ORF">ACFOEW_00490</name>
</gene>
<protein>
    <recommendedName>
        <fullName evidence="3">DUF2357 domain-containing protein</fullName>
    </recommendedName>
</protein>
<dbReference type="Proteomes" id="UP001595477">
    <property type="component" value="Unassembled WGS sequence"/>
</dbReference>
<sequence length="623" mass="71902">MELRIYQDDSMYVVHGTAPYSEIYETKSLRFELASSDLLNSPLLLIADMKVELSEVRVESDCYFYSSKISNYFINNVGVAIIEYEDNDGSDILSLGTVNVLSSKITTSRLRAMLEYICLVDVQLLHCCFSKTFLGSDGGKFEYTDLLHKLISTEKTINFLWDNRHKFKNQPCKRVKTIERVKKYTSKDLIDDRGYSWLLSHLDELEVTSGSDGVVLNRYGKNLSARHISTATVVDDKDIFENQVIYTFLVAVKSFVGSISDQQSYFRSDLSIKSGHVDIVPFIQNFVSDKFSFRNKLVARINSLVDNCINFINTNFTRTYIPNVRPRVTQYAARHNHYVSLYKMINDWWNIDASSISEYESVEQLLFSIKSMDKIYELFVLLKLLNAFHKNSLRIKEVKYLDFSHFPSLSTENELDKKSFDTFNFYNLENDVVAVNIYLEPVIFPFRKNLEEGELFIIDKPSDSRSADKLTRAKKVRTPDYVIEIMSKRTSARMIYVLDAKYSKFETVLYERLPSKPISKHKKVSPGLVDKYLYGIRVNHLNSAPDMVDGVFATYIAGNPDIRRKVVHGVSEEFGLWGDFPMRPFIDLIEFAPVESSEDEMSQDFINKLFSFTVAEMNRVSIS</sequence>
<evidence type="ECO:0000313" key="1">
    <source>
        <dbReference type="EMBL" id="MFC3200298.1"/>
    </source>
</evidence>
<name>A0ABV7JQM7_9ALTE</name>
<evidence type="ECO:0000313" key="2">
    <source>
        <dbReference type="Proteomes" id="UP001595477"/>
    </source>
</evidence>
<dbReference type="EMBL" id="JBHRSX010000005">
    <property type="protein sequence ID" value="MFC3200298.1"/>
    <property type="molecule type" value="Genomic_DNA"/>
</dbReference>
<comment type="caution">
    <text evidence="1">The sequence shown here is derived from an EMBL/GenBank/DDBJ whole genome shotgun (WGS) entry which is preliminary data.</text>
</comment>
<accession>A0ABV7JQM7</accession>
<keyword evidence="2" id="KW-1185">Reference proteome</keyword>
<reference evidence="2" key="1">
    <citation type="journal article" date="2019" name="Int. J. Syst. Evol. Microbiol.">
        <title>The Global Catalogue of Microorganisms (GCM) 10K type strain sequencing project: providing services to taxonomists for standard genome sequencing and annotation.</title>
        <authorList>
            <consortium name="The Broad Institute Genomics Platform"/>
            <consortium name="The Broad Institute Genome Sequencing Center for Infectious Disease"/>
            <person name="Wu L."/>
            <person name="Ma J."/>
        </authorList>
    </citation>
    <scope>NUCLEOTIDE SEQUENCE [LARGE SCALE GENOMIC DNA]</scope>
    <source>
        <strain evidence="2">KCTC 52449</strain>
    </source>
</reference>
<organism evidence="1 2">
    <name type="scientific">Alteromonas oceani</name>
    <dbReference type="NCBI Taxonomy" id="2071609"/>
    <lineage>
        <taxon>Bacteria</taxon>
        <taxon>Pseudomonadati</taxon>
        <taxon>Pseudomonadota</taxon>
        <taxon>Gammaproteobacteria</taxon>
        <taxon>Alteromonadales</taxon>
        <taxon>Alteromonadaceae</taxon>
        <taxon>Alteromonas/Salinimonas group</taxon>
        <taxon>Alteromonas</taxon>
    </lineage>
</organism>